<feature type="transmembrane region" description="Helical" evidence="2">
    <location>
        <begin position="6"/>
        <end position="24"/>
    </location>
</feature>
<dbReference type="Proteomes" id="UP001264519">
    <property type="component" value="Unassembled WGS sequence"/>
</dbReference>
<keyword evidence="2" id="KW-0812">Transmembrane</keyword>
<dbReference type="PANTHER" id="PTHR34703">
    <property type="entry name" value="ANTIPORTER SUBUNIT MNHG2-RELATED"/>
    <property type="match status" value="1"/>
</dbReference>
<evidence type="ECO:0000256" key="2">
    <source>
        <dbReference type="SAM" id="Phobius"/>
    </source>
</evidence>
<protein>
    <submittedName>
        <fullName evidence="3">Na+/H+ antiporter subunit G</fullName>
    </submittedName>
</protein>
<gene>
    <name evidence="3" type="ORF">QC818_07370</name>
</gene>
<evidence type="ECO:0000313" key="4">
    <source>
        <dbReference type="Proteomes" id="UP001264519"/>
    </source>
</evidence>
<dbReference type="Pfam" id="PF03334">
    <property type="entry name" value="PhaG_MnhG_YufB"/>
    <property type="match status" value="1"/>
</dbReference>
<dbReference type="RefSeq" id="WP_309652208.1">
    <property type="nucleotide sequence ID" value="NZ_JARWAK010000005.1"/>
</dbReference>
<name>A0ABU1G100_9GAMM</name>
<dbReference type="NCBIfam" id="TIGR01300">
    <property type="entry name" value="CPA3_mnhG_phaG"/>
    <property type="match status" value="1"/>
</dbReference>
<proteinExistence type="predicted"/>
<keyword evidence="4" id="KW-1185">Reference proteome</keyword>
<feature type="compositionally biased region" description="Basic and acidic residues" evidence="1">
    <location>
        <begin position="131"/>
        <end position="148"/>
    </location>
</feature>
<evidence type="ECO:0000313" key="3">
    <source>
        <dbReference type="EMBL" id="MDR5866606.1"/>
    </source>
</evidence>
<feature type="transmembrane region" description="Helical" evidence="2">
    <location>
        <begin position="45"/>
        <end position="63"/>
    </location>
</feature>
<feature type="region of interest" description="Disordered" evidence="1">
    <location>
        <begin position="108"/>
        <end position="148"/>
    </location>
</feature>
<reference evidence="3 4" key="1">
    <citation type="submission" date="2023-04" db="EMBL/GenBank/DDBJ databases">
        <title>A long-awaited taxogenomic arrangement of the family Halomonadaceae.</title>
        <authorList>
            <person name="De La Haba R."/>
            <person name="Chuvochina M."/>
            <person name="Wittouck S."/>
            <person name="Arahal D.R."/>
            <person name="Sanchez-Porro C."/>
            <person name="Hugenholtz P."/>
            <person name="Ventosa A."/>
        </authorList>
    </citation>
    <scope>NUCLEOTIDE SEQUENCE [LARGE SCALE GENOMIC DNA]</scope>
    <source>
        <strain evidence="3 4">DSM 23530</strain>
    </source>
</reference>
<comment type="caution">
    <text evidence="3">The sequence shown here is derived from an EMBL/GenBank/DDBJ whole genome shotgun (WGS) entry which is preliminary data.</text>
</comment>
<dbReference type="EMBL" id="JARWAK010000005">
    <property type="protein sequence ID" value="MDR5866606.1"/>
    <property type="molecule type" value="Genomic_DNA"/>
</dbReference>
<organism evidence="3 4">
    <name type="scientific">Halomonas koreensis</name>
    <dbReference type="NCBI Taxonomy" id="245385"/>
    <lineage>
        <taxon>Bacteria</taxon>
        <taxon>Pseudomonadati</taxon>
        <taxon>Pseudomonadota</taxon>
        <taxon>Gammaproteobacteria</taxon>
        <taxon>Oceanospirillales</taxon>
        <taxon>Halomonadaceae</taxon>
        <taxon>Halomonas</taxon>
    </lineage>
</organism>
<dbReference type="NCBIfam" id="NF009316">
    <property type="entry name" value="PRK12674.1-5"/>
    <property type="match status" value="1"/>
</dbReference>
<dbReference type="InterPro" id="IPR005133">
    <property type="entry name" value="PhaG_MnhG_YufB"/>
</dbReference>
<dbReference type="PANTHER" id="PTHR34703:SF1">
    <property type="entry name" value="ANTIPORTER SUBUNIT MNHG2-RELATED"/>
    <property type="match status" value="1"/>
</dbReference>
<evidence type="ECO:0000256" key="1">
    <source>
        <dbReference type="SAM" id="MobiDB-lite"/>
    </source>
</evidence>
<feature type="transmembrane region" description="Helical" evidence="2">
    <location>
        <begin position="69"/>
        <end position="91"/>
    </location>
</feature>
<sequence>MTLFVFLEALISLFLIAGGAFIFIGSLGMTHLRDFYMRLHGPTKATTMGIGCTLIASMLYFGVLDNEPVVQEMLITLFLFITAPVSAHLLAKTGLHLRLRHVDKTRGRPVELHPEEVGETPIPHPAQGHEPVTHERTPLREPAADRRD</sequence>
<accession>A0ABU1G100</accession>
<keyword evidence="2" id="KW-0472">Membrane</keyword>
<keyword evidence="2" id="KW-1133">Transmembrane helix</keyword>